<protein>
    <submittedName>
        <fullName evidence="2">Uncharacterized protein</fullName>
    </submittedName>
</protein>
<dbReference type="EMBL" id="LMAW01002835">
    <property type="protein sequence ID" value="KQK76578.1"/>
    <property type="molecule type" value="Genomic_DNA"/>
</dbReference>
<keyword evidence="3" id="KW-1185">Reference proteome</keyword>
<evidence type="ECO:0000313" key="2">
    <source>
        <dbReference type="EMBL" id="KQK76578.1"/>
    </source>
</evidence>
<sequence length="72" mass="8147">MDTSKMPIERLPVAQHMLVATSTASLQCPLEDLDLLRSQETETQEKTSENQEPFGISTTMVKFHPHHNEIPT</sequence>
<dbReference type="AlphaFoldDB" id="A0A0Q3UQS7"/>
<reference evidence="2 3" key="1">
    <citation type="submission" date="2015-10" db="EMBL/GenBank/DDBJ databases">
        <authorList>
            <person name="Gilbert D.G."/>
        </authorList>
    </citation>
    <scope>NUCLEOTIDE SEQUENCE [LARGE SCALE GENOMIC DNA]</scope>
    <source>
        <strain evidence="2">FVVF132</strain>
    </source>
</reference>
<feature type="compositionally biased region" description="Basic and acidic residues" evidence="1">
    <location>
        <begin position="39"/>
        <end position="49"/>
    </location>
</feature>
<organism evidence="2 3">
    <name type="scientific">Amazona aestiva</name>
    <name type="common">Blue-fronted Amazon parrot</name>
    <dbReference type="NCBI Taxonomy" id="12930"/>
    <lineage>
        <taxon>Eukaryota</taxon>
        <taxon>Metazoa</taxon>
        <taxon>Chordata</taxon>
        <taxon>Craniata</taxon>
        <taxon>Vertebrata</taxon>
        <taxon>Euteleostomi</taxon>
        <taxon>Archelosauria</taxon>
        <taxon>Archosauria</taxon>
        <taxon>Dinosauria</taxon>
        <taxon>Saurischia</taxon>
        <taxon>Theropoda</taxon>
        <taxon>Coelurosauria</taxon>
        <taxon>Aves</taxon>
        <taxon>Neognathae</taxon>
        <taxon>Neoaves</taxon>
        <taxon>Telluraves</taxon>
        <taxon>Australaves</taxon>
        <taxon>Psittaciformes</taxon>
        <taxon>Psittacidae</taxon>
        <taxon>Amazona</taxon>
    </lineage>
</organism>
<accession>A0A0Q3UQS7</accession>
<evidence type="ECO:0000256" key="1">
    <source>
        <dbReference type="SAM" id="MobiDB-lite"/>
    </source>
</evidence>
<comment type="caution">
    <text evidence="2">The sequence shown here is derived from an EMBL/GenBank/DDBJ whole genome shotgun (WGS) entry which is preliminary data.</text>
</comment>
<evidence type="ECO:0000313" key="3">
    <source>
        <dbReference type="Proteomes" id="UP000051836"/>
    </source>
</evidence>
<gene>
    <name evidence="2" type="ORF">AAES_134020</name>
</gene>
<name>A0A0Q3UQS7_AMAAE</name>
<feature type="region of interest" description="Disordered" evidence="1">
    <location>
        <begin position="39"/>
        <end position="72"/>
    </location>
</feature>
<dbReference type="Proteomes" id="UP000051836">
    <property type="component" value="Unassembled WGS sequence"/>
</dbReference>
<proteinExistence type="predicted"/>